<dbReference type="AlphaFoldDB" id="A0AAV7I7L6"/>
<sequence length="306" mass="33588">MLLKVYSLMVLMLDLLTLLFGIIISIIVAFYRTLRPPAMKSLCGEVAMVIGAGRGVGREIAFQLCLLGVKVACIDKNDKMCKATVQQASRDSAVIKPYICDITDKEQVANTVELIRKDLGEVTILLHCCGVPSSRSLIQKPPDIKEAIDVAVLSHFWLLESILPGMQRLGKGHIVALSSVAGFSGAASRSARVPFSTAQFAIQGFTESLQAELRQSNSNIIITLVHIYPFIIDSETANDIRLRIPSYFGTMPASEAARKILEGVRRNYAEFSIPGYLLYLGHVLRILPKKASFMLRDLLDTGVDFG</sequence>
<dbReference type="GO" id="GO:0016616">
    <property type="term" value="F:oxidoreductase activity, acting on the CH-OH group of donors, NAD or NADP as acceptor"/>
    <property type="evidence" value="ECO:0007669"/>
    <property type="project" value="TreeGrafter"/>
</dbReference>
<evidence type="ECO:0000259" key="4">
    <source>
        <dbReference type="SMART" id="SM00822"/>
    </source>
</evidence>
<dbReference type="PRINTS" id="PR00081">
    <property type="entry name" value="GDHRDH"/>
</dbReference>
<comment type="caution">
    <text evidence="5">The sequence shown here is derived from an EMBL/GenBank/DDBJ whole genome shotgun (WGS) entry which is preliminary data.</text>
</comment>
<dbReference type="InterPro" id="IPR002347">
    <property type="entry name" value="SDR_fam"/>
</dbReference>
<dbReference type="Gene3D" id="3.40.50.720">
    <property type="entry name" value="NAD(P)-binding Rossmann-like Domain"/>
    <property type="match status" value="1"/>
</dbReference>
<comment type="similarity">
    <text evidence="1">Belongs to the short-chain dehydrogenases/reductases (SDR) family.</text>
</comment>
<dbReference type="GO" id="GO:0005811">
    <property type="term" value="C:lipid droplet"/>
    <property type="evidence" value="ECO:0007669"/>
    <property type="project" value="TreeGrafter"/>
</dbReference>
<name>A0AAV7I7L6_COTGL</name>
<evidence type="ECO:0000256" key="1">
    <source>
        <dbReference type="ARBA" id="ARBA00006484"/>
    </source>
</evidence>
<dbReference type="PANTHER" id="PTHR24322:SF736">
    <property type="entry name" value="RETINOL DEHYDROGENASE 10"/>
    <property type="match status" value="1"/>
</dbReference>
<dbReference type="InterPro" id="IPR036291">
    <property type="entry name" value="NAD(P)-bd_dom_sf"/>
</dbReference>
<dbReference type="EMBL" id="JAHXZJ010001864">
    <property type="protein sequence ID" value="KAH0548750.1"/>
    <property type="molecule type" value="Genomic_DNA"/>
</dbReference>
<gene>
    <name evidence="5" type="ORF">KQX54_002082</name>
</gene>
<evidence type="ECO:0000256" key="3">
    <source>
        <dbReference type="SAM" id="Phobius"/>
    </source>
</evidence>
<accession>A0AAV7I7L6</accession>
<keyword evidence="3" id="KW-0472">Membrane</keyword>
<dbReference type="SUPFAM" id="SSF51735">
    <property type="entry name" value="NAD(P)-binding Rossmann-fold domains"/>
    <property type="match status" value="1"/>
</dbReference>
<keyword evidence="3" id="KW-0812">Transmembrane</keyword>
<dbReference type="Proteomes" id="UP000826195">
    <property type="component" value="Unassembled WGS sequence"/>
</dbReference>
<dbReference type="PANTHER" id="PTHR24322">
    <property type="entry name" value="PKSB"/>
    <property type="match status" value="1"/>
</dbReference>
<keyword evidence="6" id="KW-1185">Reference proteome</keyword>
<evidence type="ECO:0000256" key="2">
    <source>
        <dbReference type="ARBA" id="ARBA00023002"/>
    </source>
</evidence>
<feature type="domain" description="Ketoreductase" evidence="4">
    <location>
        <begin position="45"/>
        <end position="208"/>
    </location>
</feature>
<evidence type="ECO:0000313" key="5">
    <source>
        <dbReference type="EMBL" id="KAH0548750.1"/>
    </source>
</evidence>
<feature type="transmembrane region" description="Helical" evidence="3">
    <location>
        <begin position="6"/>
        <end position="31"/>
    </location>
</feature>
<reference evidence="5 6" key="1">
    <citation type="journal article" date="2021" name="J. Hered.">
        <title>A chromosome-level genome assembly of the parasitoid wasp, Cotesia glomerata (Hymenoptera: Braconidae).</title>
        <authorList>
            <person name="Pinto B.J."/>
            <person name="Weis J.J."/>
            <person name="Gamble T."/>
            <person name="Ode P.J."/>
            <person name="Paul R."/>
            <person name="Zaspel J.M."/>
        </authorList>
    </citation>
    <scope>NUCLEOTIDE SEQUENCE [LARGE SCALE GENOMIC DNA]</scope>
    <source>
        <strain evidence="5">CgM1</strain>
    </source>
</reference>
<evidence type="ECO:0000313" key="6">
    <source>
        <dbReference type="Proteomes" id="UP000826195"/>
    </source>
</evidence>
<keyword evidence="2" id="KW-0560">Oxidoreductase</keyword>
<dbReference type="InterPro" id="IPR057326">
    <property type="entry name" value="KR_dom"/>
</dbReference>
<keyword evidence="3" id="KW-1133">Transmembrane helix</keyword>
<dbReference type="Pfam" id="PF00106">
    <property type="entry name" value="adh_short"/>
    <property type="match status" value="1"/>
</dbReference>
<proteinExistence type="inferred from homology"/>
<dbReference type="SMART" id="SM00822">
    <property type="entry name" value="PKS_KR"/>
    <property type="match status" value="1"/>
</dbReference>
<protein>
    <recommendedName>
        <fullName evidence="4">Ketoreductase domain-containing protein</fullName>
    </recommendedName>
</protein>
<organism evidence="5 6">
    <name type="scientific">Cotesia glomerata</name>
    <name type="common">Lepidopteran parasitic wasp</name>
    <name type="synonym">Apanteles glomeratus</name>
    <dbReference type="NCBI Taxonomy" id="32391"/>
    <lineage>
        <taxon>Eukaryota</taxon>
        <taxon>Metazoa</taxon>
        <taxon>Ecdysozoa</taxon>
        <taxon>Arthropoda</taxon>
        <taxon>Hexapoda</taxon>
        <taxon>Insecta</taxon>
        <taxon>Pterygota</taxon>
        <taxon>Neoptera</taxon>
        <taxon>Endopterygota</taxon>
        <taxon>Hymenoptera</taxon>
        <taxon>Apocrita</taxon>
        <taxon>Ichneumonoidea</taxon>
        <taxon>Braconidae</taxon>
        <taxon>Microgastrinae</taxon>
        <taxon>Cotesia</taxon>
    </lineage>
</organism>